<comment type="caution">
    <text evidence="1">The sequence shown here is derived from an EMBL/GenBank/DDBJ whole genome shotgun (WGS) entry which is preliminary data.</text>
</comment>
<reference evidence="1" key="1">
    <citation type="submission" date="2023-03" db="EMBL/GenBank/DDBJ databases">
        <title>Massive genome expansion in bonnet fungi (Mycena s.s.) driven by repeated elements and novel gene families across ecological guilds.</title>
        <authorList>
            <consortium name="Lawrence Berkeley National Laboratory"/>
            <person name="Harder C.B."/>
            <person name="Miyauchi S."/>
            <person name="Viragh M."/>
            <person name="Kuo A."/>
            <person name="Thoen E."/>
            <person name="Andreopoulos B."/>
            <person name="Lu D."/>
            <person name="Skrede I."/>
            <person name="Drula E."/>
            <person name="Henrissat B."/>
            <person name="Morin E."/>
            <person name="Kohler A."/>
            <person name="Barry K."/>
            <person name="LaButti K."/>
            <person name="Morin E."/>
            <person name="Salamov A."/>
            <person name="Lipzen A."/>
            <person name="Mereny Z."/>
            <person name="Hegedus B."/>
            <person name="Baldrian P."/>
            <person name="Stursova M."/>
            <person name="Weitz H."/>
            <person name="Taylor A."/>
            <person name="Grigoriev I.V."/>
            <person name="Nagy L.G."/>
            <person name="Martin F."/>
            <person name="Kauserud H."/>
        </authorList>
    </citation>
    <scope>NUCLEOTIDE SEQUENCE</scope>
    <source>
        <strain evidence="1">9284</strain>
    </source>
</reference>
<dbReference type="Proteomes" id="UP001221142">
    <property type="component" value="Unassembled WGS sequence"/>
</dbReference>
<evidence type="ECO:0000313" key="1">
    <source>
        <dbReference type="EMBL" id="KAJ7606824.1"/>
    </source>
</evidence>
<organism evidence="1 3">
    <name type="scientific">Roridomyces roridus</name>
    <dbReference type="NCBI Taxonomy" id="1738132"/>
    <lineage>
        <taxon>Eukaryota</taxon>
        <taxon>Fungi</taxon>
        <taxon>Dikarya</taxon>
        <taxon>Basidiomycota</taxon>
        <taxon>Agaricomycotina</taxon>
        <taxon>Agaricomycetes</taxon>
        <taxon>Agaricomycetidae</taxon>
        <taxon>Agaricales</taxon>
        <taxon>Marasmiineae</taxon>
        <taxon>Mycenaceae</taxon>
        <taxon>Roridomyces</taxon>
    </lineage>
</organism>
<evidence type="ECO:0000313" key="2">
    <source>
        <dbReference type="EMBL" id="KAJ7640966.1"/>
    </source>
</evidence>
<accession>A0AAD7B168</accession>
<gene>
    <name evidence="2" type="ORF">FB45DRAFT_1021751</name>
    <name evidence="1" type="ORF">FB45DRAFT_1040773</name>
</gene>
<proteinExistence type="predicted"/>
<dbReference type="EMBL" id="JARKIF010000004">
    <property type="protein sequence ID" value="KAJ7640966.1"/>
    <property type="molecule type" value="Genomic_DNA"/>
</dbReference>
<name>A0AAD7B168_9AGAR</name>
<protein>
    <submittedName>
        <fullName evidence="1">Uncharacterized protein</fullName>
    </submittedName>
</protein>
<sequence>MSSAILPLELLRTRDLRARISTQFPQRLELQTGCPTRSSLDRPSFTPNGKDQSRVAKKFLLAIRTKEPAFFTTVVQNLLRVTDAGGGDPLCVSCSKAAPLPLRRLSIEYKHFLRILAVSESEPRTRPFFPDLTHLELILWYDSYDRNWSEFMRQLVRDLSKLPQLTHMAFPFSVEEGMRTADIDLILSGLPNLTAIILLSDRQDCYLSSEGSDWRRVVEIIEDNPWELHHSENDHLWARVERIIAARQAGLTVEKDKEEEEEDEDSESE</sequence>
<dbReference type="AlphaFoldDB" id="A0AAD7B168"/>
<dbReference type="EMBL" id="JARKIF010000054">
    <property type="protein sequence ID" value="KAJ7606824.1"/>
    <property type="molecule type" value="Genomic_DNA"/>
</dbReference>
<evidence type="ECO:0000313" key="3">
    <source>
        <dbReference type="Proteomes" id="UP001221142"/>
    </source>
</evidence>
<keyword evidence="3" id="KW-1185">Reference proteome</keyword>